<sequence>MLPVRFCPSCSSMLFLLLICLDSPATSSTPTFSTAPTGPSTGTGSVLRLTTTRKFLSYRALSHTCRAEIVQHRHTKFVVRQENAAATEITPVSGVFASLTAKNWPCRENLTEKSEEKFETPALVRKYCVDGGPNLQFGKIIELLNWWFRGPFEHL</sequence>
<reference evidence="2 3" key="1">
    <citation type="submission" date="2024-04" db="EMBL/GenBank/DDBJ databases">
        <title>Phyllosticta paracitricarpa is synonymous to the EU quarantine fungus P. citricarpa based on phylogenomic analyses.</title>
        <authorList>
            <consortium name="Lawrence Berkeley National Laboratory"/>
            <person name="Van Ingen-Buijs V.A."/>
            <person name="Van Westerhoven A.C."/>
            <person name="Haridas S."/>
            <person name="Skiadas P."/>
            <person name="Martin F."/>
            <person name="Groenewald J.Z."/>
            <person name="Crous P.W."/>
            <person name="Seidl M.F."/>
        </authorList>
    </citation>
    <scope>NUCLEOTIDE SEQUENCE [LARGE SCALE GENOMIC DNA]</scope>
    <source>
        <strain evidence="2 3">CBS 123374</strain>
    </source>
</reference>
<name>A0ABR1YYS3_9PEZI</name>
<proteinExistence type="predicted"/>
<protein>
    <recommendedName>
        <fullName evidence="4">Secreted protein</fullName>
    </recommendedName>
</protein>
<evidence type="ECO:0000313" key="3">
    <source>
        <dbReference type="Proteomes" id="UP001492380"/>
    </source>
</evidence>
<comment type="caution">
    <text evidence="2">The sequence shown here is derived from an EMBL/GenBank/DDBJ whole genome shotgun (WGS) entry which is preliminary data.</text>
</comment>
<evidence type="ECO:0008006" key="4">
    <source>
        <dbReference type="Google" id="ProtNLM"/>
    </source>
</evidence>
<evidence type="ECO:0000256" key="1">
    <source>
        <dbReference type="SAM" id="SignalP"/>
    </source>
</evidence>
<accession>A0ABR1YYS3</accession>
<organism evidence="2 3">
    <name type="scientific">Phyllosticta capitalensis</name>
    <dbReference type="NCBI Taxonomy" id="121624"/>
    <lineage>
        <taxon>Eukaryota</taxon>
        <taxon>Fungi</taxon>
        <taxon>Dikarya</taxon>
        <taxon>Ascomycota</taxon>
        <taxon>Pezizomycotina</taxon>
        <taxon>Dothideomycetes</taxon>
        <taxon>Dothideomycetes incertae sedis</taxon>
        <taxon>Botryosphaeriales</taxon>
        <taxon>Phyllostictaceae</taxon>
        <taxon>Phyllosticta</taxon>
    </lineage>
</organism>
<evidence type="ECO:0000313" key="2">
    <source>
        <dbReference type="EMBL" id="KAK8243493.1"/>
    </source>
</evidence>
<feature type="signal peptide" evidence="1">
    <location>
        <begin position="1"/>
        <end position="28"/>
    </location>
</feature>
<dbReference type="EMBL" id="JBBWRZ010000002">
    <property type="protein sequence ID" value="KAK8243493.1"/>
    <property type="molecule type" value="Genomic_DNA"/>
</dbReference>
<keyword evidence="3" id="KW-1185">Reference proteome</keyword>
<dbReference type="Proteomes" id="UP001492380">
    <property type="component" value="Unassembled WGS sequence"/>
</dbReference>
<gene>
    <name evidence="2" type="ORF">HDK90DRAFT_545543</name>
</gene>
<feature type="chain" id="PRO_5047169838" description="Secreted protein" evidence="1">
    <location>
        <begin position="29"/>
        <end position="155"/>
    </location>
</feature>
<keyword evidence="1" id="KW-0732">Signal</keyword>